<dbReference type="GO" id="GO:0005975">
    <property type="term" value="P:carbohydrate metabolic process"/>
    <property type="evidence" value="ECO:0007669"/>
    <property type="project" value="UniProtKB-ARBA"/>
</dbReference>
<dbReference type="EMBL" id="CP025791">
    <property type="protein sequence ID" value="AUP80530.1"/>
    <property type="molecule type" value="Genomic_DNA"/>
</dbReference>
<reference evidence="3 4" key="1">
    <citation type="submission" date="2018-01" db="EMBL/GenBank/DDBJ databases">
        <title>Complete genome sequence of Flavivirga eckloniae ECD14 isolated from seaweed Ecklonia cava.</title>
        <authorList>
            <person name="Lee J.H."/>
            <person name="Baik K.S."/>
            <person name="Seong C.N."/>
        </authorList>
    </citation>
    <scope>NUCLEOTIDE SEQUENCE [LARGE SCALE GENOMIC DNA]</scope>
    <source>
        <strain evidence="3 4">ECD14</strain>
    </source>
</reference>
<evidence type="ECO:0008006" key="5">
    <source>
        <dbReference type="Google" id="ProtNLM"/>
    </source>
</evidence>
<evidence type="ECO:0000256" key="2">
    <source>
        <dbReference type="SAM" id="SignalP"/>
    </source>
</evidence>
<proteinExistence type="predicted"/>
<organism evidence="3 4">
    <name type="scientific">Flavivirga eckloniae</name>
    <dbReference type="NCBI Taxonomy" id="1803846"/>
    <lineage>
        <taxon>Bacteria</taxon>
        <taxon>Pseudomonadati</taxon>
        <taxon>Bacteroidota</taxon>
        <taxon>Flavobacteriia</taxon>
        <taxon>Flavobacteriales</taxon>
        <taxon>Flavobacteriaceae</taxon>
        <taxon>Flavivirga</taxon>
    </lineage>
</organism>
<keyword evidence="1" id="KW-0378">Hydrolase</keyword>
<dbReference type="SUPFAM" id="SSF55545">
    <property type="entry name" value="beta-N-acetylhexosaminidase-like domain"/>
    <property type="match status" value="1"/>
</dbReference>
<name>A0A2K9PTY4_9FLAO</name>
<accession>A0A2K9PTY4</accession>
<dbReference type="PROSITE" id="PS51257">
    <property type="entry name" value="PROKAR_LIPOPROTEIN"/>
    <property type="match status" value="1"/>
</dbReference>
<dbReference type="AlphaFoldDB" id="A0A2K9PTY4"/>
<keyword evidence="2" id="KW-0732">Signal</keyword>
<dbReference type="KEGG" id="fek:C1H87_18150"/>
<keyword evidence="4" id="KW-1185">Reference proteome</keyword>
<dbReference type="InterPro" id="IPR017853">
    <property type="entry name" value="GH"/>
</dbReference>
<protein>
    <recommendedName>
        <fullName evidence="5">Beta-hexosaminidase bacterial type N-terminal domain-containing protein</fullName>
    </recommendedName>
</protein>
<evidence type="ECO:0000256" key="1">
    <source>
        <dbReference type="ARBA" id="ARBA00022801"/>
    </source>
</evidence>
<sequence>MLKKMIRIVLIATCFIVFFACSNKAGTINIYVDEAVKEDVDYALQELTQELKANKIDFSFLKSKEHAHLVVETKERINKKNDGFKLEKDNETLLLSSGNTRGLLYGLLDIAEQIKIKKNWGTIKVKSVSAHYPFRAIKLNLPWFPYRGGENLSLHYDTCKDLKFWEAFLDMMVANKFNTLTLWNLHPFMYMVQSDKFPEASPFTKEEMAEWQTFWKAIFKMAKARGIDPYIFNWNIFVSEEFGKAYNVAEYSKDGGYWGDGETNAIIEEYTREMVSKTINEYEDLVGIGITLGERMGGMTSEIRRDWIDRTLIQGIKDADRKVKLFYRAPLSAGTTSHGTVSKATEVITREAIENIGLDDEVLLGFKFNWSHGHSSPKLSIVHGGILTDTYWKPEPANYKGVYTVRNEDFFVLRWGQPDFVRDFMKYNSEDYINGVIIGSETYIPAKDYTTKETYRTWDYAFQKQWLFYKTWGNLLYNKETPDTYFADVLANKYGITDGSKLVSAWRMASQNANSLASFYRGEWDGTLYTEGMTREKGQFIGVNKVISHPVLDSSYVNIANYVKGAFTEDQITPLQFADAMEEKSIMAQKIAKQIIKEYPEKELLKIETNDIDTWGHFGLYIADKVRGGVALQTYRVKGDKQAQKEAISHLTNALQHWKDYVTSIEKYNVEVMPHQFNNKFSFREHIAGAERDIAIAKQEIN</sequence>
<dbReference type="GO" id="GO:0016787">
    <property type="term" value="F:hydrolase activity"/>
    <property type="evidence" value="ECO:0007669"/>
    <property type="project" value="UniProtKB-KW"/>
</dbReference>
<dbReference type="SUPFAM" id="SSF51445">
    <property type="entry name" value="(Trans)glycosidases"/>
    <property type="match status" value="1"/>
</dbReference>
<dbReference type="Proteomes" id="UP000235826">
    <property type="component" value="Chromosome"/>
</dbReference>
<evidence type="ECO:0000313" key="4">
    <source>
        <dbReference type="Proteomes" id="UP000235826"/>
    </source>
</evidence>
<evidence type="ECO:0000313" key="3">
    <source>
        <dbReference type="EMBL" id="AUP80530.1"/>
    </source>
</evidence>
<feature type="signal peptide" evidence="2">
    <location>
        <begin position="1"/>
        <end position="25"/>
    </location>
</feature>
<gene>
    <name evidence="3" type="ORF">C1H87_18150</name>
</gene>
<dbReference type="InterPro" id="IPR029018">
    <property type="entry name" value="Hex-like_dom2"/>
</dbReference>
<feature type="chain" id="PRO_5014934132" description="Beta-hexosaminidase bacterial type N-terminal domain-containing protein" evidence="2">
    <location>
        <begin position="26"/>
        <end position="702"/>
    </location>
</feature>